<keyword evidence="3" id="KW-1185">Reference proteome</keyword>
<accession>A0AAN8DQ93</accession>
<dbReference type="EMBL" id="JAURVH010001522">
    <property type="protein sequence ID" value="KAK5922288.1"/>
    <property type="molecule type" value="Genomic_DNA"/>
</dbReference>
<name>A0AAN8DQ93_CHAGU</name>
<gene>
    <name evidence="2" type="ORF">CgunFtcFv8_019565</name>
</gene>
<evidence type="ECO:0000256" key="1">
    <source>
        <dbReference type="SAM" id="MobiDB-lite"/>
    </source>
</evidence>
<evidence type="ECO:0000313" key="3">
    <source>
        <dbReference type="Proteomes" id="UP001331515"/>
    </source>
</evidence>
<reference evidence="2 3" key="1">
    <citation type="journal article" date="2023" name="Mol. Biol. Evol.">
        <title>Genomics of Secondarily Temperate Adaptation in the Only Non-Antarctic Icefish.</title>
        <authorList>
            <person name="Rivera-Colon A.G."/>
            <person name="Rayamajhi N."/>
            <person name="Minhas B.F."/>
            <person name="Madrigal G."/>
            <person name="Bilyk K.T."/>
            <person name="Yoon V."/>
            <person name="Hune M."/>
            <person name="Gregory S."/>
            <person name="Cheng C.H.C."/>
            <person name="Catchen J.M."/>
        </authorList>
    </citation>
    <scope>NUCLEOTIDE SEQUENCE [LARGE SCALE GENOMIC DNA]</scope>
    <source>
        <tissue evidence="2">White muscle</tissue>
    </source>
</reference>
<protein>
    <submittedName>
        <fullName evidence="2">Uncharacterized protein</fullName>
    </submittedName>
</protein>
<dbReference type="Proteomes" id="UP001331515">
    <property type="component" value="Unassembled WGS sequence"/>
</dbReference>
<evidence type="ECO:0000313" key="2">
    <source>
        <dbReference type="EMBL" id="KAK5922288.1"/>
    </source>
</evidence>
<organism evidence="2 3">
    <name type="scientific">Champsocephalus gunnari</name>
    <name type="common">Mackerel icefish</name>
    <dbReference type="NCBI Taxonomy" id="52237"/>
    <lineage>
        <taxon>Eukaryota</taxon>
        <taxon>Metazoa</taxon>
        <taxon>Chordata</taxon>
        <taxon>Craniata</taxon>
        <taxon>Vertebrata</taxon>
        <taxon>Euteleostomi</taxon>
        <taxon>Actinopterygii</taxon>
        <taxon>Neopterygii</taxon>
        <taxon>Teleostei</taxon>
        <taxon>Neoteleostei</taxon>
        <taxon>Acanthomorphata</taxon>
        <taxon>Eupercaria</taxon>
        <taxon>Perciformes</taxon>
        <taxon>Notothenioidei</taxon>
        <taxon>Channichthyidae</taxon>
        <taxon>Champsocephalus</taxon>
    </lineage>
</organism>
<proteinExistence type="predicted"/>
<sequence length="101" mass="11248">MREAQWSSLLNHTTDNHQTDNGLVHAAYSSQVSGKQGVFKNRRRRVLRKSAREIGLSLAQMAQSRRRMAQSLLIKPGLGVAALSEGRARSRNHQTIQGLLS</sequence>
<feature type="region of interest" description="Disordered" evidence="1">
    <location>
        <begin position="1"/>
        <end position="21"/>
    </location>
</feature>
<feature type="compositionally biased region" description="Polar residues" evidence="1">
    <location>
        <begin position="1"/>
        <end position="13"/>
    </location>
</feature>
<dbReference type="AlphaFoldDB" id="A0AAN8DQ93"/>
<comment type="caution">
    <text evidence="2">The sequence shown here is derived from an EMBL/GenBank/DDBJ whole genome shotgun (WGS) entry which is preliminary data.</text>
</comment>